<dbReference type="Pfam" id="PF03480">
    <property type="entry name" value="DctP"/>
    <property type="match status" value="1"/>
</dbReference>
<evidence type="ECO:0000256" key="2">
    <source>
        <dbReference type="ARBA" id="ARBA00022729"/>
    </source>
</evidence>
<evidence type="ECO:0000256" key="4">
    <source>
        <dbReference type="SAM" id="SignalP"/>
    </source>
</evidence>
<dbReference type="RefSeq" id="WP_092859870.1">
    <property type="nucleotide sequence ID" value="NZ_FOQH01000005.1"/>
</dbReference>
<dbReference type="NCBIfam" id="NF037995">
    <property type="entry name" value="TRAP_S1"/>
    <property type="match status" value="1"/>
</dbReference>
<dbReference type="PANTHER" id="PTHR33376">
    <property type="match status" value="1"/>
</dbReference>
<gene>
    <name evidence="5" type="ORF">SAMN05216258_10512</name>
</gene>
<dbReference type="AlphaFoldDB" id="A0A1I3G7Q5"/>
<sequence length="361" mass="38854">MPSPARPRAALRAAILGSASVLALSLPAAAQETIPLTIVAGHAPVAMGVALLRDHFIPEVDRILAEQGDYQIEWTQAYAGSVADYNGVLEAVEDGIADLGYVPHLFEADKLPLEQITYVTPFGTADLPKLMEVIERLHEELPELDQAWADHNQRVLAPVGIDAYHLLTSFPVETLADMDGRKIGTAGLALNWLKGGEAIPVALALPTFYNSMSTGLIEGIVTFETAVAPYKFHEVAPYIAKVNFGAQYGSALTVNLDVWDTLPDPVKEAIEAAAQSYMDVVAEAYYTSGAQSLEAAAAAGATVSEFPDAQRKAYAEKMPNVAMEWAKALDAKGLSGTKTLETYMRLSREAGIEHARDWSQE</sequence>
<dbReference type="Gene3D" id="3.40.190.170">
    <property type="entry name" value="Bacterial extracellular solute-binding protein, family 7"/>
    <property type="match status" value="1"/>
</dbReference>
<dbReference type="InterPro" id="IPR038404">
    <property type="entry name" value="TRAP_DctP_sf"/>
</dbReference>
<feature type="chain" id="PRO_5011635665" evidence="4">
    <location>
        <begin position="31"/>
        <end position="361"/>
    </location>
</feature>
<evidence type="ECO:0000313" key="6">
    <source>
        <dbReference type="Proteomes" id="UP000199377"/>
    </source>
</evidence>
<proteinExistence type="predicted"/>
<organism evidence="5 6">
    <name type="scientific">Albimonas pacifica</name>
    <dbReference type="NCBI Taxonomy" id="1114924"/>
    <lineage>
        <taxon>Bacteria</taxon>
        <taxon>Pseudomonadati</taxon>
        <taxon>Pseudomonadota</taxon>
        <taxon>Alphaproteobacteria</taxon>
        <taxon>Rhodobacterales</taxon>
        <taxon>Paracoccaceae</taxon>
        <taxon>Albimonas</taxon>
    </lineage>
</organism>
<feature type="signal peptide" evidence="4">
    <location>
        <begin position="1"/>
        <end position="30"/>
    </location>
</feature>
<dbReference type="STRING" id="1114924.SAMN05216258_10512"/>
<accession>A0A1I3G7Q5</accession>
<dbReference type="Proteomes" id="UP000199377">
    <property type="component" value="Unassembled WGS sequence"/>
</dbReference>
<name>A0A1I3G7Q5_9RHOB</name>
<keyword evidence="6" id="KW-1185">Reference proteome</keyword>
<dbReference type="PANTHER" id="PTHR33376:SF15">
    <property type="entry name" value="BLL6794 PROTEIN"/>
    <property type="match status" value="1"/>
</dbReference>
<dbReference type="OrthoDB" id="6114763at2"/>
<dbReference type="CDD" id="cd13666">
    <property type="entry name" value="PBP2_TRAP_DctP_like_1"/>
    <property type="match status" value="1"/>
</dbReference>
<keyword evidence="2 4" id="KW-0732">Signal</keyword>
<dbReference type="GO" id="GO:0042597">
    <property type="term" value="C:periplasmic space"/>
    <property type="evidence" value="ECO:0007669"/>
    <property type="project" value="UniProtKB-SubCell"/>
</dbReference>
<protein>
    <submittedName>
        <fullName evidence="5">TRAP-type C4-dicarboxylate transport system, substrate-binding protein</fullName>
    </submittedName>
</protein>
<comment type="subcellular location">
    <subcellularLocation>
        <location evidence="1">Periplasm</location>
    </subcellularLocation>
</comment>
<dbReference type="GO" id="GO:0055085">
    <property type="term" value="P:transmembrane transport"/>
    <property type="evidence" value="ECO:0007669"/>
    <property type="project" value="InterPro"/>
</dbReference>
<evidence type="ECO:0000313" key="5">
    <source>
        <dbReference type="EMBL" id="SFI19528.1"/>
    </source>
</evidence>
<evidence type="ECO:0000256" key="1">
    <source>
        <dbReference type="ARBA" id="ARBA00004418"/>
    </source>
</evidence>
<dbReference type="EMBL" id="FOQH01000005">
    <property type="protein sequence ID" value="SFI19528.1"/>
    <property type="molecule type" value="Genomic_DNA"/>
</dbReference>
<keyword evidence="3" id="KW-0574">Periplasm</keyword>
<dbReference type="InterPro" id="IPR018389">
    <property type="entry name" value="DctP_fam"/>
</dbReference>
<reference evidence="5 6" key="1">
    <citation type="submission" date="2016-10" db="EMBL/GenBank/DDBJ databases">
        <authorList>
            <person name="de Groot N.N."/>
        </authorList>
    </citation>
    <scope>NUCLEOTIDE SEQUENCE [LARGE SCALE GENOMIC DNA]</scope>
    <source>
        <strain evidence="5 6">CGMCC 1.11030</strain>
    </source>
</reference>
<evidence type="ECO:0000256" key="3">
    <source>
        <dbReference type="ARBA" id="ARBA00022764"/>
    </source>
</evidence>